<organism evidence="2 4">
    <name type="scientific">Sphingomonas paucimobilis</name>
    <name type="common">Pseudomonas paucimobilis</name>
    <dbReference type="NCBI Taxonomy" id="13689"/>
    <lineage>
        <taxon>Bacteria</taxon>
        <taxon>Pseudomonadati</taxon>
        <taxon>Pseudomonadota</taxon>
        <taxon>Alphaproteobacteria</taxon>
        <taxon>Sphingomonadales</taxon>
        <taxon>Sphingomonadaceae</taxon>
        <taxon>Sphingomonas</taxon>
    </lineage>
</organism>
<accession>A0A7Y2KMY1</accession>
<keyword evidence="1" id="KW-0812">Transmembrane</keyword>
<dbReference type="Proteomes" id="UP000594836">
    <property type="component" value="Chromosome"/>
</dbReference>
<name>A0A7Y2KMY1_SPHPI</name>
<dbReference type="AlphaFoldDB" id="A0A7Y2KMY1"/>
<keyword evidence="1" id="KW-1133">Transmembrane helix</keyword>
<sequence>MFTTIRAVGRAVAQLVVVLGAWVLILLAMPFVGPAGRQVAVIGDGPAAVRVIAAAGGHVVEVRRGATLARGDDAGFVRRLYANGARAVIEGRIGAGCFATRGA</sequence>
<dbReference type="EMBL" id="JABEOU010000010">
    <property type="protein sequence ID" value="NNG56385.1"/>
    <property type="molecule type" value="Genomic_DNA"/>
</dbReference>
<protein>
    <submittedName>
        <fullName evidence="2">Uncharacterized protein</fullName>
    </submittedName>
</protein>
<gene>
    <name evidence="2" type="ORF">HKX06_03150</name>
    <name evidence="3" type="ORF">I6G38_11070</name>
</gene>
<dbReference type="EMBL" id="CP065713">
    <property type="protein sequence ID" value="QPT07402.1"/>
    <property type="molecule type" value="Genomic_DNA"/>
</dbReference>
<feature type="transmembrane region" description="Helical" evidence="1">
    <location>
        <begin position="12"/>
        <end position="32"/>
    </location>
</feature>
<reference evidence="3 5" key="2">
    <citation type="submission" date="2020-12" db="EMBL/GenBank/DDBJ databases">
        <title>FDA dAtabase for Regulatory Grade micrObial Sequences (FDA-ARGOS): Supporting development and validation of Infectious Disease Dx tests.</title>
        <authorList>
            <person name="Sproer C."/>
            <person name="Gronow S."/>
            <person name="Severitt S."/>
            <person name="Schroder I."/>
            <person name="Tallon L."/>
            <person name="Sadzewicz L."/>
            <person name="Zhao X."/>
            <person name="Boylan J."/>
            <person name="Ott S."/>
            <person name="Bowen H."/>
            <person name="Vavikolanu K."/>
            <person name="Mehta A."/>
            <person name="Aluvathingal J."/>
            <person name="Nadendla S."/>
            <person name="Lowell S."/>
            <person name="Myers T."/>
            <person name="Yan Y."/>
            <person name="Sichtig H."/>
        </authorList>
    </citation>
    <scope>NUCLEOTIDE SEQUENCE [LARGE SCALE GENOMIC DNA]</scope>
    <source>
        <strain evidence="3 5">FDAARGOS_881</strain>
    </source>
</reference>
<dbReference type="RefSeq" id="WP_082052477.1">
    <property type="nucleotide sequence ID" value="NZ_CP065713.1"/>
</dbReference>
<dbReference type="Proteomes" id="UP000550136">
    <property type="component" value="Unassembled WGS sequence"/>
</dbReference>
<reference evidence="2 4" key="1">
    <citation type="submission" date="2020-05" db="EMBL/GenBank/DDBJ databases">
        <title>Draft Genome Sequences of Sphingomonas sp. Isolated from the International Space Station.</title>
        <authorList>
            <person name="Bijlani S."/>
            <person name="Singh N.K."/>
            <person name="Mason C.E."/>
            <person name="Wang C.C."/>
            <person name="Venkateswaran K."/>
        </authorList>
    </citation>
    <scope>NUCLEOTIDE SEQUENCE [LARGE SCALE GENOMIC DNA]</scope>
    <source>
        <strain evidence="2 4">FKI-L5-BR-P1</strain>
    </source>
</reference>
<proteinExistence type="predicted"/>
<evidence type="ECO:0000313" key="2">
    <source>
        <dbReference type="EMBL" id="NNG56385.1"/>
    </source>
</evidence>
<evidence type="ECO:0000313" key="5">
    <source>
        <dbReference type="Proteomes" id="UP000594836"/>
    </source>
</evidence>
<evidence type="ECO:0000313" key="3">
    <source>
        <dbReference type="EMBL" id="QPT07402.1"/>
    </source>
</evidence>
<evidence type="ECO:0000313" key="4">
    <source>
        <dbReference type="Proteomes" id="UP000550136"/>
    </source>
</evidence>
<keyword evidence="1" id="KW-0472">Membrane</keyword>
<evidence type="ECO:0000256" key="1">
    <source>
        <dbReference type="SAM" id="Phobius"/>
    </source>
</evidence>